<reference evidence="2 3" key="1">
    <citation type="submission" date="2022-01" db="EMBL/GenBank/DDBJ databases">
        <title>A chromosomal length assembly of Cordylochernes scorpioides.</title>
        <authorList>
            <person name="Zeh D."/>
            <person name="Zeh J."/>
        </authorList>
    </citation>
    <scope>NUCLEOTIDE SEQUENCE [LARGE SCALE GENOMIC DNA]</scope>
    <source>
        <strain evidence="2">IN4F17</strain>
        <tissue evidence="2">Whole Body</tissue>
    </source>
</reference>
<keyword evidence="1" id="KW-1133">Transmembrane helix</keyword>
<accession>A0ABY6KN15</accession>
<proteinExistence type="predicted"/>
<sequence length="95" mass="11251">MELLYYPSHPILLTLLSTALPFTLKLKRRRFDSMPEIKEDTKNILKSLKDEDFQRCFDIWKKRWNKLSTVVDADEILVLKNGEILERGSKDGRQI</sequence>
<keyword evidence="1" id="KW-0472">Membrane</keyword>
<organism evidence="2 3">
    <name type="scientific">Cordylochernes scorpioides</name>
    <dbReference type="NCBI Taxonomy" id="51811"/>
    <lineage>
        <taxon>Eukaryota</taxon>
        <taxon>Metazoa</taxon>
        <taxon>Ecdysozoa</taxon>
        <taxon>Arthropoda</taxon>
        <taxon>Chelicerata</taxon>
        <taxon>Arachnida</taxon>
        <taxon>Pseudoscorpiones</taxon>
        <taxon>Cheliferoidea</taxon>
        <taxon>Chernetidae</taxon>
        <taxon>Cordylochernes</taxon>
    </lineage>
</organism>
<evidence type="ECO:0000313" key="2">
    <source>
        <dbReference type="EMBL" id="UYV70114.1"/>
    </source>
</evidence>
<evidence type="ECO:0000256" key="1">
    <source>
        <dbReference type="SAM" id="Phobius"/>
    </source>
</evidence>
<protein>
    <submittedName>
        <fullName evidence="2">Uncharacterized protein</fullName>
    </submittedName>
</protein>
<feature type="transmembrane region" description="Helical" evidence="1">
    <location>
        <begin position="6"/>
        <end position="24"/>
    </location>
</feature>
<keyword evidence="3" id="KW-1185">Reference proteome</keyword>
<name>A0ABY6KN15_9ARAC</name>
<dbReference type="Proteomes" id="UP001235939">
    <property type="component" value="Chromosome 07"/>
</dbReference>
<keyword evidence="1" id="KW-0812">Transmembrane</keyword>
<gene>
    <name evidence="2" type="ORF">LAZ67_7001838</name>
</gene>
<evidence type="ECO:0000313" key="3">
    <source>
        <dbReference type="Proteomes" id="UP001235939"/>
    </source>
</evidence>
<dbReference type="EMBL" id="CP092869">
    <property type="protein sequence ID" value="UYV70114.1"/>
    <property type="molecule type" value="Genomic_DNA"/>
</dbReference>